<evidence type="ECO:0000313" key="2">
    <source>
        <dbReference type="EMBL" id="SAK50885.1"/>
    </source>
</evidence>
<dbReference type="NCBIfam" id="TIGR03347">
    <property type="entry name" value="VI_chp_1"/>
    <property type="match status" value="1"/>
</dbReference>
<keyword evidence="3" id="KW-1185">Reference proteome</keyword>
<dbReference type="EMBL" id="FCOB02000004">
    <property type="protein sequence ID" value="SAK50885.1"/>
    <property type="molecule type" value="Genomic_DNA"/>
</dbReference>
<proteinExistence type="predicted"/>
<dbReference type="AlphaFoldDB" id="A0A157ZZE5"/>
<dbReference type="STRING" id="1777144.AWB83_01182"/>
<feature type="region of interest" description="Disordered" evidence="1">
    <location>
        <begin position="1"/>
        <end position="22"/>
    </location>
</feature>
<reference evidence="2" key="1">
    <citation type="submission" date="2016-01" db="EMBL/GenBank/DDBJ databases">
        <authorList>
            <person name="Peeters C."/>
        </authorList>
    </citation>
    <scope>NUCLEOTIDE SEQUENCE [LARGE SCALE GENOMIC DNA]</scope>
    <source>
        <strain evidence="2">LMG 29326</strain>
    </source>
</reference>
<dbReference type="Proteomes" id="UP000054978">
    <property type="component" value="Unassembled WGS sequence"/>
</dbReference>
<name>A0A157ZZE5_9BURK</name>
<protein>
    <submittedName>
        <fullName evidence="2">Cytoplasmic protein</fullName>
    </submittedName>
</protein>
<comment type="caution">
    <text evidence="2">The sequence shown here is derived from an EMBL/GenBank/DDBJ whole genome shotgun (WGS) entry which is preliminary data.</text>
</comment>
<dbReference type="InterPro" id="IPR010732">
    <property type="entry name" value="T6SS_TssG-like"/>
</dbReference>
<accession>A0A157ZZE5</accession>
<dbReference type="PANTHER" id="PTHR35564">
    <property type="match status" value="1"/>
</dbReference>
<evidence type="ECO:0000313" key="3">
    <source>
        <dbReference type="Proteomes" id="UP000054978"/>
    </source>
</evidence>
<dbReference type="Pfam" id="PF06996">
    <property type="entry name" value="T6SS_TssG"/>
    <property type="match status" value="1"/>
</dbReference>
<feature type="compositionally biased region" description="Low complexity" evidence="1">
    <location>
        <begin position="10"/>
        <end position="22"/>
    </location>
</feature>
<evidence type="ECO:0000256" key="1">
    <source>
        <dbReference type="SAM" id="MobiDB-lite"/>
    </source>
</evidence>
<dbReference type="OrthoDB" id="1523296at2"/>
<dbReference type="PANTHER" id="PTHR35564:SF4">
    <property type="entry name" value="CYTOPLASMIC PROTEIN"/>
    <property type="match status" value="1"/>
</dbReference>
<dbReference type="RefSeq" id="WP_087043340.1">
    <property type="nucleotide sequence ID" value="NZ_FCOB02000004.1"/>
</dbReference>
<organism evidence="2 3">
    <name type="scientific">Caballeronia ptereochthonis</name>
    <dbReference type="NCBI Taxonomy" id="1777144"/>
    <lineage>
        <taxon>Bacteria</taxon>
        <taxon>Pseudomonadati</taxon>
        <taxon>Pseudomonadota</taxon>
        <taxon>Betaproteobacteria</taxon>
        <taxon>Burkholderiales</taxon>
        <taxon>Burkholderiaceae</taxon>
        <taxon>Caballeronia</taxon>
    </lineage>
</organism>
<sequence>MRHESNLLGAAPRAPAHAPVEAPPAESTRALLDLFDAVAAEPHRYDFYQLMRHIEALTPHLPRLGTGARPADEPVRLAQDISLTFAPAPLAALTREKGAAAPRLKQRFFGLLGPNGPMPLHLTDFARERALHHGDETFARLLDALLHRFLLLFYRAWAQGRPVNGLDRPEHDRFAFYTGALIGLAERTTHARDAVSGHAKLHFAGLWNMQTRPAEVLETVASALLRVPVRVEPYRGHWMTLPREERTALRVRAARWSSRAAGFAQLGRGAVLGARVWDRQHAFRLVIGPLTLAQYEALLPGGAALPTLVALVRQHLNGELSWDAQLVLVADEVPTAQPGRYGRLGYCAWLGLAERRADCADLALDADAQFA</sequence>
<gene>
    <name evidence="2" type="ORF">AWB83_01182</name>
</gene>